<evidence type="ECO:0000256" key="15">
    <source>
        <dbReference type="ARBA" id="ARBA00069166"/>
    </source>
</evidence>
<dbReference type="Pfam" id="PF10262">
    <property type="entry name" value="Rdx"/>
    <property type="match status" value="1"/>
</dbReference>
<evidence type="ECO:0000256" key="8">
    <source>
        <dbReference type="ARBA" id="ARBA00023157"/>
    </source>
</evidence>
<comment type="similarity">
    <text evidence="13">Belongs to the SelWTH family.</text>
</comment>
<evidence type="ECO:0000256" key="2">
    <source>
        <dbReference type="ARBA" id="ARBA00004514"/>
    </source>
</evidence>
<evidence type="ECO:0000256" key="10">
    <source>
        <dbReference type="ARBA" id="ARBA00023288"/>
    </source>
</evidence>
<accession>A0ABD2W1S8</accession>
<dbReference type="AlphaFoldDB" id="A0ABD2W1S8"/>
<keyword evidence="10" id="KW-0449">Lipoprotein</keyword>
<sequence>MERPQVLVNVEYCGSCGHFKQFLEMSEIIQKAVPEATVTGEEGRQASFEVQINNELVYSKLQTMAFPDFNAVSEAVQHVAQGEMPTKIKKEQPITCATS</sequence>
<dbReference type="InterPro" id="IPR011893">
    <property type="entry name" value="Selenoprotein_Rdx-typ"/>
</dbReference>
<dbReference type="Proteomes" id="UP001627154">
    <property type="component" value="Unassembled WGS sequence"/>
</dbReference>
<evidence type="ECO:0000313" key="17">
    <source>
        <dbReference type="Proteomes" id="UP001627154"/>
    </source>
</evidence>
<comment type="caution">
    <text evidence="16">The sequence shown here is derived from an EMBL/GenBank/DDBJ whole genome shotgun (WGS) entry which is preliminary data.</text>
</comment>
<evidence type="ECO:0000256" key="7">
    <source>
        <dbReference type="ARBA" id="ARBA00023136"/>
    </source>
</evidence>
<evidence type="ECO:0000256" key="12">
    <source>
        <dbReference type="ARBA" id="ARBA00055778"/>
    </source>
</evidence>
<keyword evidence="9" id="KW-0676">Redox-active center</keyword>
<dbReference type="SUPFAM" id="SSF52833">
    <property type="entry name" value="Thioredoxin-like"/>
    <property type="match status" value="1"/>
</dbReference>
<evidence type="ECO:0000256" key="4">
    <source>
        <dbReference type="ARBA" id="ARBA00022490"/>
    </source>
</evidence>
<keyword evidence="17" id="KW-1185">Reference proteome</keyword>
<evidence type="ECO:0000256" key="14">
    <source>
        <dbReference type="ARBA" id="ARBA00065658"/>
    </source>
</evidence>
<evidence type="ECO:0000313" key="16">
    <source>
        <dbReference type="EMBL" id="KAL3386701.1"/>
    </source>
</evidence>
<dbReference type="FunFam" id="3.40.30.10:FF:000131">
    <property type="entry name" value="migration and invasion enhancer 1"/>
    <property type="match status" value="1"/>
</dbReference>
<evidence type="ECO:0000256" key="5">
    <source>
        <dbReference type="ARBA" id="ARBA00022703"/>
    </source>
</evidence>
<dbReference type="GO" id="GO:0005886">
    <property type="term" value="C:plasma membrane"/>
    <property type="evidence" value="ECO:0007669"/>
    <property type="project" value="UniProtKB-SubCell"/>
</dbReference>
<evidence type="ECO:0000256" key="9">
    <source>
        <dbReference type="ARBA" id="ARBA00023284"/>
    </source>
</evidence>
<evidence type="ECO:0000256" key="6">
    <source>
        <dbReference type="ARBA" id="ARBA00022990"/>
    </source>
</evidence>
<keyword evidence="11" id="KW-0636">Prenylation</keyword>
<evidence type="ECO:0000256" key="3">
    <source>
        <dbReference type="ARBA" id="ARBA00022475"/>
    </source>
</evidence>
<evidence type="ECO:0000256" key="1">
    <source>
        <dbReference type="ARBA" id="ARBA00004342"/>
    </source>
</evidence>
<proteinExistence type="inferred from homology"/>
<keyword evidence="6" id="KW-0007">Acetylation</keyword>
<gene>
    <name evidence="16" type="ORF">TKK_017895</name>
</gene>
<keyword evidence="3" id="KW-1003">Cell membrane</keyword>
<name>A0ABD2W1S8_9HYME</name>
<protein>
    <recommendedName>
        <fullName evidence="15">Migration and invasion enhancer 1</fullName>
    </recommendedName>
</protein>
<dbReference type="GO" id="GO:0006915">
    <property type="term" value="P:apoptotic process"/>
    <property type="evidence" value="ECO:0007669"/>
    <property type="project" value="UniProtKB-KW"/>
</dbReference>
<dbReference type="InterPro" id="IPR036249">
    <property type="entry name" value="Thioredoxin-like_sf"/>
</dbReference>
<evidence type="ECO:0000256" key="13">
    <source>
        <dbReference type="ARBA" id="ARBA00060789"/>
    </source>
</evidence>
<keyword evidence="5" id="KW-0053">Apoptosis</keyword>
<comment type="function">
    <text evidence="12">Increases cell migration by inducing filopodia formation at the leading edge of migrating cells. Plays a role in regulation of apoptosis, possibly through control of CASP3. May be involved in a redox-related process.</text>
</comment>
<organism evidence="16 17">
    <name type="scientific">Trichogramma kaykai</name>
    <dbReference type="NCBI Taxonomy" id="54128"/>
    <lineage>
        <taxon>Eukaryota</taxon>
        <taxon>Metazoa</taxon>
        <taxon>Ecdysozoa</taxon>
        <taxon>Arthropoda</taxon>
        <taxon>Hexapoda</taxon>
        <taxon>Insecta</taxon>
        <taxon>Pterygota</taxon>
        <taxon>Neoptera</taxon>
        <taxon>Endopterygota</taxon>
        <taxon>Hymenoptera</taxon>
        <taxon>Apocrita</taxon>
        <taxon>Proctotrupomorpha</taxon>
        <taxon>Chalcidoidea</taxon>
        <taxon>Trichogrammatidae</taxon>
        <taxon>Trichogramma</taxon>
    </lineage>
</organism>
<comment type="subcellular location">
    <subcellularLocation>
        <location evidence="1">Cell membrane</location>
        <topology evidence="1">Lipid-anchor</topology>
        <orientation evidence="1">Cytoplasmic side</orientation>
    </subcellularLocation>
    <subcellularLocation>
        <location evidence="2">Cytoplasm</location>
        <location evidence="2">Cytosol</location>
    </subcellularLocation>
</comment>
<dbReference type="GO" id="GO:0005829">
    <property type="term" value="C:cytosol"/>
    <property type="evidence" value="ECO:0007669"/>
    <property type="project" value="UniProtKB-SubCell"/>
</dbReference>
<evidence type="ECO:0000256" key="11">
    <source>
        <dbReference type="ARBA" id="ARBA00023289"/>
    </source>
</evidence>
<keyword evidence="7" id="KW-0472">Membrane</keyword>
<keyword evidence="8" id="KW-1015">Disulfide bond</keyword>
<reference evidence="16 17" key="1">
    <citation type="journal article" date="2024" name="bioRxiv">
        <title>A reference genome for Trichogramma kaykai: A tiny desert-dwelling parasitoid wasp with competing sex-ratio distorters.</title>
        <authorList>
            <person name="Culotta J."/>
            <person name="Lindsey A.R."/>
        </authorList>
    </citation>
    <scope>NUCLEOTIDE SEQUENCE [LARGE SCALE GENOMIC DNA]</scope>
    <source>
        <strain evidence="16 17">KSX58</strain>
    </source>
</reference>
<dbReference type="NCBIfam" id="TIGR02174">
    <property type="entry name" value="CXXU_selWTH"/>
    <property type="match status" value="1"/>
</dbReference>
<dbReference type="Gene3D" id="3.40.30.10">
    <property type="entry name" value="Glutaredoxin"/>
    <property type="match status" value="1"/>
</dbReference>
<keyword evidence="4" id="KW-0963">Cytoplasm</keyword>
<dbReference type="EMBL" id="JBJJXI010000145">
    <property type="protein sequence ID" value="KAL3386701.1"/>
    <property type="molecule type" value="Genomic_DNA"/>
</dbReference>
<comment type="subunit">
    <text evidence="14">Interacts with GPX1.</text>
</comment>